<dbReference type="PROSITE" id="PS50404">
    <property type="entry name" value="GST_NTER"/>
    <property type="match status" value="1"/>
</dbReference>
<dbReference type="SUPFAM" id="SSF47616">
    <property type="entry name" value="GST C-terminal domain-like"/>
    <property type="match status" value="1"/>
</dbReference>
<evidence type="ECO:0000313" key="2">
    <source>
        <dbReference type="EMBL" id="KAL0571707.1"/>
    </source>
</evidence>
<dbReference type="EMBL" id="JBAHYK010000727">
    <property type="protein sequence ID" value="KAL0571707.1"/>
    <property type="molecule type" value="Genomic_DNA"/>
</dbReference>
<proteinExistence type="predicted"/>
<dbReference type="Pfam" id="PF13417">
    <property type="entry name" value="GST_N_3"/>
    <property type="match status" value="1"/>
</dbReference>
<sequence length="337" mass="37887">MSVIFYRYDGSPYSTKLDNALTLKRIPHQRVNVHPIVSERPEITDLLGVGYRRIPILAIGNDIYCDTNLIIPVLERRFPPSQGYGTLFPPDKHESGESPRSNTGLLKAFAKHYGDAVLNRLAVSLLSWEKLPPQMLEDRSKIFGHPIDPQKFAEARPKTLSQLASHLALIEEQLQDGRAWLLDTTTPSLADLSVHLGLFWMTTGALFDSQIVHSVLNDTKFPRIMKWLESMNTHLETLRHDQTETRSTIDGDDAAQKIAKASHEPDDIVGFDETAAEWLGVQRGGMARIRPDDSAKDWPHEGKLVSLNYEEVCVESRGTAGTFRVHFPRIGFSIEAL</sequence>
<feature type="domain" description="GST N-terminal" evidence="1">
    <location>
        <begin position="1"/>
        <end position="82"/>
    </location>
</feature>
<reference evidence="2 3" key="1">
    <citation type="submission" date="2024-02" db="EMBL/GenBank/DDBJ databases">
        <title>A draft genome for the cacao thread blight pathogen Marasmius crinis-equi.</title>
        <authorList>
            <person name="Cohen S.P."/>
            <person name="Baruah I.K."/>
            <person name="Amoako-Attah I."/>
            <person name="Bukari Y."/>
            <person name="Meinhardt L.W."/>
            <person name="Bailey B.A."/>
        </authorList>
    </citation>
    <scope>NUCLEOTIDE SEQUENCE [LARGE SCALE GENOMIC DNA]</scope>
    <source>
        <strain evidence="2 3">GH-76</strain>
    </source>
</reference>
<dbReference type="InterPro" id="IPR058268">
    <property type="entry name" value="DUF7962"/>
</dbReference>
<dbReference type="Proteomes" id="UP001465976">
    <property type="component" value="Unassembled WGS sequence"/>
</dbReference>
<evidence type="ECO:0000259" key="1">
    <source>
        <dbReference type="PROSITE" id="PS50404"/>
    </source>
</evidence>
<keyword evidence="3" id="KW-1185">Reference proteome</keyword>
<accession>A0ABR3F8V6</accession>
<protein>
    <recommendedName>
        <fullName evidence="1">GST N-terminal domain-containing protein</fullName>
    </recommendedName>
</protein>
<name>A0ABR3F8V6_9AGAR</name>
<dbReference type="InterPro" id="IPR004045">
    <property type="entry name" value="Glutathione_S-Trfase_N"/>
</dbReference>
<dbReference type="Pfam" id="PF25907">
    <property type="entry name" value="DUF7962"/>
    <property type="match status" value="1"/>
</dbReference>
<dbReference type="InterPro" id="IPR036282">
    <property type="entry name" value="Glutathione-S-Trfase_C_sf"/>
</dbReference>
<comment type="caution">
    <text evidence="2">The sequence shown here is derived from an EMBL/GenBank/DDBJ whole genome shotgun (WGS) entry which is preliminary data.</text>
</comment>
<evidence type="ECO:0000313" key="3">
    <source>
        <dbReference type="Proteomes" id="UP001465976"/>
    </source>
</evidence>
<dbReference type="Gene3D" id="3.40.30.110">
    <property type="match status" value="1"/>
</dbReference>
<dbReference type="Gene3D" id="1.20.1050.10">
    <property type="match status" value="1"/>
</dbReference>
<dbReference type="CDD" id="cd00570">
    <property type="entry name" value="GST_N_family"/>
    <property type="match status" value="1"/>
</dbReference>
<gene>
    <name evidence="2" type="ORF">V5O48_010247</name>
</gene>
<dbReference type="SUPFAM" id="SSF52833">
    <property type="entry name" value="Thioredoxin-like"/>
    <property type="match status" value="1"/>
</dbReference>
<dbReference type="InterPro" id="IPR036249">
    <property type="entry name" value="Thioredoxin-like_sf"/>
</dbReference>
<organism evidence="2 3">
    <name type="scientific">Marasmius crinis-equi</name>
    <dbReference type="NCBI Taxonomy" id="585013"/>
    <lineage>
        <taxon>Eukaryota</taxon>
        <taxon>Fungi</taxon>
        <taxon>Dikarya</taxon>
        <taxon>Basidiomycota</taxon>
        <taxon>Agaricomycotina</taxon>
        <taxon>Agaricomycetes</taxon>
        <taxon>Agaricomycetidae</taxon>
        <taxon>Agaricales</taxon>
        <taxon>Marasmiineae</taxon>
        <taxon>Marasmiaceae</taxon>
        <taxon>Marasmius</taxon>
    </lineage>
</organism>
<dbReference type="CDD" id="cd00299">
    <property type="entry name" value="GST_C_family"/>
    <property type="match status" value="1"/>
</dbReference>